<comment type="caution">
    <text evidence="1">The sequence shown here is derived from an EMBL/GenBank/DDBJ whole genome shotgun (WGS) entry which is preliminary data.</text>
</comment>
<keyword evidence="1" id="KW-0808">Transferase</keyword>
<organism evidence="1 2">
    <name type="scientific">Escherichia coli</name>
    <dbReference type="NCBI Taxonomy" id="562"/>
    <lineage>
        <taxon>Bacteria</taxon>
        <taxon>Pseudomonadati</taxon>
        <taxon>Pseudomonadota</taxon>
        <taxon>Gammaproteobacteria</taxon>
        <taxon>Enterobacterales</taxon>
        <taxon>Enterobacteriaceae</taxon>
        <taxon>Escherichia</taxon>
    </lineage>
</organism>
<sequence length="52" mass="5892">PLSHKARVIRLITGYHKVRKGDAAEGYHQSLIDITPQRVLEELNALLLQEEA</sequence>
<dbReference type="EMBL" id="VOTT01001698">
    <property type="protein sequence ID" value="MPU53489.1"/>
    <property type="molecule type" value="Genomic_DNA"/>
</dbReference>
<accession>A0A5N8HL90</accession>
<name>A0A5N8HL90_ECOLX</name>
<reference evidence="1 2" key="1">
    <citation type="submission" date="2019-08" db="EMBL/GenBank/DDBJ databases">
        <title>Identification of Water Treatment Resistant and Multidrug Resistant Urinary Pathogenic Escherichia coli in Wastewater.</title>
        <authorList>
            <person name="Neumann N."/>
        </authorList>
    </citation>
    <scope>NUCLEOTIDE SEQUENCE [LARGE SCALE GENOMIC DNA]</scope>
    <source>
        <strain evidence="1 2">WU2356</strain>
    </source>
</reference>
<dbReference type="AlphaFoldDB" id="A0A5N8HL90"/>
<evidence type="ECO:0000313" key="2">
    <source>
        <dbReference type="Proteomes" id="UP000392867"/>
    </source>
</evidence>
<feature type="non-terminal residue" evidence="1">
    <location>
        <position position="1"/>
    </location>
</feature>
<proteinExistence type="predicted"/>
<protein>
    <submittedName>
        <fullName evidence="1">ADP-heptose--LPS heptosyltransferase</fullName>
    </submittedName>
</protein>
<evidence type="ECO:0000313" key="1">
    <source>
        <dbReference type="EMBL" id="MPU53489.1"/>
    </source>
</evidence>
<gene>
    <name evidence="1" type="ORF">FVB16_32495</name>
</gene>
<dbReference type="GO" id="GO:0016740">
    <property type="term" value="F:transferase activity"/>
    <property type="evidence" value="ECO:0007669"/>
    <property type="project" value="UniProtKB-KW"/>
</dbReference>
<dbReference type="Proteomes" id="UP000392867">
    <property type="component" value="Unassembled WGS sequence"/>
</dbReference>